<gene>
    <name evidence="5" type="ORF">FB468_1776</name>
</gene>
<proteinExistence type="predicted"/>
<feature type="chain" id="PRO_5021916786" evidence="3">
    <location>
        <begin position="39"/>
        <end position="299"/>
    </location>
</feature>
<evidence type="ECO:0000256" key="3">
    <source>
        <dbReference type="SAM" id="SignalP"/>
    </source>
</evidence>
<feature type="compositionally biased region" description="Low complexity" evidence="1">
    <location>
        <begin position="229"/>
        <end position="244"/>
    </location>
</feature>
<reference evidence="5 6" key="1">
    <citation type="submission" date="2019-06" db="EMBL/GenBank/DDBJ databases">
        <title>Sequencing the genomes of 1000 actinobacteria strains.</title>
        <authorList>
            <person name="Klenk H.-P."/>
        </authorList>
    </citation>
    <scope>NUCLEOTIDE SEQUENCE [LARGE SCALE GENOMIC DNA]</scope>
    <source>
        <strain evidence="5 6">DSM 8803</strain>
    </source>
</reference>
<evidence type="ECO:0000313" key="6">
    <source>
        <dbReference type="Proteomes" id="UP000319094"/>
    </source>
</evidence>
<feature type="domain" description="Htaa" evidence="4">
    <location>
        <begin position="54"/>
        <end position="215"/>
    </location>
</feature>
<organism evidence="5 6">
    <name type="scientific">Leucobacter komagatae</name>
    <dbReference type="NCBI Taxonomy" id="55969"/>
    <lineage>
        <taxon>Bacteria</taxon>
        <taxon>Bacillati</taxon>
        <taxon>Actinomycetota</taxon>
        <taxon>Actinomycetes</taxon>
        <taxon>Micrococcales</taxon>
        <taxon>Microbacteriaceae</taxon>
        <taxon>Leucobacter</taxon>
    </lineage>
</organism>
<dbReference type="AlphaFoldDB" id="A0A542Y6M8"/>
<dbReference type="EMBL" id="VFON01000001">
    <property type="protein sequence ID" value="TQL43743.1"/>
    <property type="molecule type" value="Genomic_DNA"/>
</dbReference>
<comment type="caution">
    <text evidence="5">The sequence shown here is derived from an EMBL/GenBank/DDBJ whole genome shotgun (WGS) entry which is preliminary data.</text>
</comment>
<feature type="transmembrane region" description="Helical" evidence="2">
    <location>
        <begin position="257"/>
        <end position="279"/>
    </location>
</feature>
<evidence type="ECO:0000259" key="4">
    <source>
        <dbReference type="Pfam" id="PF04213"/>
    </source>
</evidence>
<keyword evidence="6" id="KW-1185">Reference proteome</keyword>
<keyword evidence="2" id="KW-0472">Membrane</keyword>
<evidence type="ECO:0000256" key="1">
    <source>
        <dbReference type="SAM" id="MobiDB-lite"/>
    </source>
</evidence>
<evidence type="ECO:0000313" key="5">
    <source>
        <dbReference type="EMBL" id="TQL43743.1"/>
    </source>
</evidence>
<name>A0A542Y6M8_9MICO</name>
<keyword evidence="2" id="KW-1133">Transmembrane helix</keyword>
<dbReference type="OrthoDB" id="7210788at2"/>
<dbReference type="Pfam" id="PF04213">
    <property type="entry name" value="HtaA"/>
    <property type="match status" value="1"/>
</dbReference>
<sequence>MNHEEKHVSNRRQRRAVSAGATAALMVAAGLIIGPAGAANAQTAPAESCVVTGAELRWGVKESFRNYISGSIANGEWTTENGASYETPAFSWPNGEGTVAPELESGSVKFTGDVHFTGHGGLMKLDIRDPELVFTGSDSAQLVLGMGSTDTEEAELTYERVVAGKVDLSGYDAGDGSTLSIPSAQVRLTAEGAAALNGDYGDYVAGAEVDPLSLTMSVSGCSLASSTGAQPPAEEAETPAPETPEVIAPAPEQQIPWIPIIIGGVALIAIGVTSGMLIADRRKNSGAESSAEAPEDSAE</sequence>
<accession>A0A542Y6M8</accession>
<feature type="region of interest" description="Disordered" evidence="1">
    <location>
        <begin position="223"/>
        <end position="244"/>
    </location>
</feature>
<keyword evidence="3" id="KW-0732">Signal</keyword>
<keyword evidence="2" id="KW-0812">Transmembrane</keyword>
<protein>
    <submittedName>
        <fullName evidence="5">Htaa protein</fullName>
    </submittedName>
</protein>
<dbReference type="InterPro" id="IPR007331">
    <property type="entry name" value="Htaa"/>
</dbReference>
<dbReference type="Proteomes" id="UP000319094">
    <property type="component" value="Unassembled WGS sequence"/>
</dbReference>
<evidence type="ECO:0000256" key="2">
    <source>
        <dbReference type="SAM" id="Phobius"/>
    </source>
</evidence>
<feature type="signal peptide" evidence="3">
    <location>
        <begin position="1"/>
        <end position="38"/>
    </location>
</feature>